<organism evidence="2 3">
    <name type="scientific">Cohnella endophytica</name>
    <dbReference type="NCBI Taxonomy" id="2419778"/>
    <lineage>
        <taxon>Bacteria</taxon>
        <taxon>Bacillati</taxon>
        <taxon>Bacillota</taxon>
        <taxon>Bacilli</taxon>
        <taxon>Bacillales</taxon>
        <taxon>Paenibacillaceae</taxon>
        <taxon>Cohnella</taxon>
    </lineage>
</organism>
<protein>
    <submittedName>
        <fullName evidence="2">Uncharacterized protein</fullName>
    </submittedName>
</protein>
<proteinExistence type="predicted"/>
<gene>
    <name evidence="2" type="ORF">D7Z26_13780</name>
</gene>
<sequence>MKRWVYYIGFFATAIMIVIAFFGQGSVKTTSENGSSNPIREVSIPASYKAFDSLGTLEQDADLIIVGTPLLDFEQREHVATYYDDGTLQDFYTLTEIRISKIMKKPTDFPVTDRIKAVEPVGLITESDKLQTKVKADHYSELKADKKYVMFLKKNTFGQYSLINMNNGKFNLDGTDVSDLTQDGESGIKMKLKQQIESKFGL</sequence>
<accession>A0A494Y1U1</accession>
<evidence type="ECO:0000256" key="1">
    <source>
        <dbReference type="SAM" id="Phobius"/>
    </source>
</evidence>
<keyword evidence="1" id="KW-0812">Transmembrane</keyword>
<comment type="caution">
    <text evidence="2">The sequence shown here is derived from an EMBL/GenBank/DDBJ whole genome shotgun (WGS) entry which is preliminary data.</text>
</comment>
<keyword evidence="1" id="KW-1133">Transmembrane helix</keyword>
<dbReference type="Proteomes" id="UP000282076">
    <property type="component" value="Unassembled WGS sequence"/>
</dbReference>
<name>A0A494Y1U1_9BACL</name>
<evidence type="ECO:0000313" key="3">
    <source>
        <dbReference type="Proteomes" id="UP000282076"/>
    </source>
</evidence>
<reference evidence="2 3" key="1">
    <citation type="submission" date="2018-10" db="EMBL/GenBank/DDBJ databases">
        <title>Cohnella sp. M2MS4P-1, whole genome shotgun sequence.</title>
        <authorList>
            <person name="Tuo L."/>
        </authorList>
    </citation>
    <scope>NUCLEOTIDE SEQUENCE [LARGE SCALE GENOMIC DNA]</scope>
    <source>
        <strain evidence="2 3">M2MS4P-1</strain>
    </source>
</reference>
<keyword evidence="3" id="KW-1185">Reference proteome</keyword>
<dbReference type="EMBL" id="RBZM01000005">
    <property type="protein sequence ID" value="RKP54417.1"/>
    <property type="molecule type" value="Genomic_DNA"/>
</dbReference>
<evidence type="ECO:0000313" key="2">
    <source>
        <dbReference type="EMBL" id="RKP54417.1"/>
    </source>
</evidence>
<keyword evidence="1" id="KW-0472">Membrane</keyword>
<feature type="transmembrane region" description="Helical" evidence="1">
    <location>
        <begin position="6"/>
        <end position="23"/>
    </location>
</feature>
<dbReference type="AlphaFoldDB" id="A0A494Y1U1"/>